<dbReference type="RefSeq" id="WP_263541425.1">
    <property type="nucleotide sequence ID" value="NZ_JAOVZO020000018.1"/>
</dbReference>
<accession>A0A9X3YK53</accession>
<proteinExistence type="predicted"/>
<dbReference type="EMBL" id="JAOVZO020000018">
    <property type="protein sequence ID" value="MDC8013777.1"/>
    <property type="molecule type" value="Genomic_DNA"/>
</dbReference>
<organism evidence="1 2">
    <name type="scientific">Tahibacter soli</name>
    <dbReference type="NCBI Taxonomy" id="2983605"/>
    <lineage>
        <taxon>Bacteria</taxon>
        <taxon>Pseudomonadati</taxon>
        <taxon>Pseudomonadota</taxon>
        <taxon>Gammaproteobacteria</taxon>
        <taxon>Lysobacterales</taxon>
        <taxon>Rhodanobacteraceae</taxon>
        <taxon>Tahibacter</taxon>
    </lineage>
</organism>
<keyword evidence="2" id="KW-1185">Reference proteome</keyword>
<sequence>MRRATLKELITVDVIREANARLIAGIPPNNLYTQLTGRRFHLTSEEIARAGVIAMRSLSRSRSK</sequence>
<comment type="caution">
    <text evidence="1">The sequence shown here is derived from an EMBL/GenBank/DDBJ whole genome shotgun (WGS) entry which is preliminary data.</text>
</comment>
<name>A0A9X3YK53_9GAMM</name>
<evidence type="ECO:0000313" key="2">
    <source>
        <dbReference type="Proteomes" id="UP001139971"/>
    </source>
</evidence>
<dbReference type="AlphaFoldDB" id="A0A9X3YK53"/>
<reference evidence="1" key="1">
    <citation type="submission" date="2023-02" db="EMBL/GenBank/DDBJ databases">
        <title>Tahibacter soli sp. nov. isolated from soil.</title>
        <authorList>
            <person name="Baek J.H."/>
            <person name="Lee J.K."/>
            <person name="Choi D.G."/>
            <person name="Jeon C.O."/>
        </authorList>
    </citation>
    <scope>NUCLEOTIDE SEQUENCE</scope>
    <source>
        <strain evidence="1">BL</strain>
    </source>
</reference>
<gene>
    <name evidence="1" type="ORF">OD750_014640</name>
</gene>
<dbReference type="Proteomes" id="UP001139971">
    <property type="component" value="Unassembled WGS sequence"/>
</dbReference>
<evidence type="ECO:0000313" key="1">
    <source>
        <dbReference type="EMBL" id="MDC8013777.1"/>
    </source>
</evidence>
<protein>
    <submittedName>
        <fullName evidence="1">Uncharacterized protein</fullName>
    </submittedName>
</protein>